<dbReference type="Pfam" id="PF00266">
    <property type="entry name" value="Aminotran_5"/>
    <property type="match status" value="1"/>
</dbReference>
<keyword evidence="3" id="KW-1185">Reference proteome</keyword>
<dbReference type="PANTHER" id="PTHR43586">
    <property type="entry name" value="CYSTEINE DESULFURASE"/>
    <property type="match status" value="1"/>
</dbReference>
<reference evidence="3" key="1">
    <citation type="journal article" date="2019" name="Int. J. Syst. Evol. Microbiol.">
        <title>The Global Catalogue of Microorganisms (GCM) 10K type strain sequencing project: providing services to taxonomists for standard genome sequencing and annotation.</title>
        <authorList>
            <consortium name="The Broad Institute Genomics Platform"/>
            <consortium name="The Broad Institute Genome Sequencing Center for Infectious Disease"/>
            <person name="Wu L."/>
            <person name="Ma J."/>
        </authorList>
    </citation>
    <scope>NUCLEOTIDE SEQUENCE [LARGE SCALE GENOMIC DNA]</scope>
    <source>
        <strain evidence="3">DFY41</strain>
    </source>
</reference>
<evidence type="ECO:0000313" key="2">
    <source>
        <dbReference type="EMBL" id="MFC5178081.1"/>
    </source>
</evidence>
<proteinExistence type="predicted"/>
<dbReference type="Gene3D" id="3.90.1150.10">
    <property type="entry name" value="Aspartate Aminotransferase, domain 1"/>
    <property type="match status" value="1"/>
</dbReference>
<dbReference type="Gene3D" id="3.40.640.10">
    <property type="entry name" value="Type I PLP-dependent aspartate aminotransferase-like (Major domain)"/>
    <property type="match status" value="1"/>
</dbReference>
<dbReference type="EMBL" id="JBHSKD010000019">
    <property type="protein sequence ID" value="MFC5178081.1"/>
    <property type="molecule type" value="Genomic_DNA"/>
</dbReference>
<sequence>MTYDVAALRSHFPSLRSGIAHFDGPGGTQTPREVGQAMAATLTGPLSNLGGAAVASERAAEEAIAAFRSAYADLLGVPPTGVVHGRSATQLTYDFSRALAKTWRAGDEVVVSRLDHDCNVRPWVQAAEAHGLAVRWIDFDPATSEALWESVEAAITPRTRLVAVTGASNLLGTKPPVRRIADAAHAVGALVWVDGVHYAAHELVDLEALGADLFVCSPYKFLGPHCGVLGASPELLETLHPDKLLPSTEVVPERFELGTLPYEALAGAAAAVDFLAGIAGSAGGDRRERLRAGLHAVDEHEQRLRRRIEDGLAALGDRVVLHSRAADRTPTLLLTMPGRKTWDAYAFLAARDVLAPAGSFYAYEPFRRLGLDDENGLRLGLAPYVDDDDVDRVLDGIGAFLQS</sequence>
<gene>
    <name evidence="2" type="ORF">ACFPGP_15470</name>
</gene>
<feature type="domain" description="Aminotransferase class V" evidence="1">
    <location>
        <begin position="22"/>
        <end position="393"/>
    </location>
</feature>
<dbReference type="SUPFAM" id="SSF53383">
    <property type="entry name" value="PLP-dependent transferases"/>
    <property type="match status" value="1"/>
</dbReference>
<dbReference type="PANTHER" id="PTHR43586:SF21">
    <property type="entry name" value="PYRIDOXAL PHOSPHATE (PLP)-DEPENDENT ASPARTATE AMINOTRANSFERASE SUPERFAMILY"/>
    <property type="match status" value="1"/>
</dbReference>
<dbReference type="NCBIfam" id="TIGR01976">
    <property type="entry name" value="am_tr_V_VC1184"/>
    <property type="match status" value="1"/>
</dbReference>
<evidence type="ECO:0000259" key="1">
    <source>
        <dbReference type="Pfam" id="PF00266"/>
    </source>
</evidence>
<dbReference type="RefSeq" id="WP_378591605.1">
    <property type="nucleotide sequence ID" value="NZ_JBHSKD010000019.1"/>
</dbReference>
<dbReference type="InterPro" id="IPR015424">
    <property type="entry name" value="PyrdxlP-dep_Trfase"/>
</dbReference>
<evidence type="ECO:0000313" key="3">
    <source>
        <dbReference type="Proteomes" id="UP001596087"/>
    </source>
</evidence>
<name>A0ABW0BLE9_9ACTN</name>
<accession>A0ABW0BLE9</accession>
<dbReference type="InterPro" id="IPR015421">
    <property type="entry name" value="PyrdxlP-dep_Trfase_major"/>
</dbReference>
<dbReference type="InterPro" id="IPR011340">
    <property type="entry name" value="Cys_dSase-rel"/>
</dbReference>
<dbReference type="Proteomes" id="UP001596087">
    <property type="component" value="Unassembled WGS sequence"/>
</dbReference>
<protein>
    <submittedName>
        <fullName evidence="2">Cysteine desulfurase-like protein</fullName>
    </submittedName>
</protein>
<comment type="caution">
    <text evidence="2">The sequence shown here is derived from an EMBL/GenBank/DDBJ whole genome shotgun (WGS) entry which is preliminary data.</text>
</comment>
<dbReference type="InterPro" id="IPR000192">
    <property type="entry name" value="Aminotrans_V_dom"/>
</dbReference>
<organism evidence="2 3">
    <name type="scientific">Nocardioides taihuensis</name>
    <dbReference type="NCBI Taxonomy" id="1835606"/>
    <lineage>
        <taxon>Bacteria</taxon>
        <taxon>Bacillati</taxon>
        <taxon>Actinomycetota</taxon>
        <taxon>Actinomycetes</taxon>
        <taxon>Propionibacteriales</taxon>
        <taxon>Nocardioidaceae</taxon>
        <taxon>Nocardioides</taxon>
    </lineage>
</organism>
<dbReference type="InterPro" id="IPR015422">
    <property type="entry name" value="PyrdxlP-dep_Trfase_small"/>
</dbReference>